<dbReference type="GeneID" id="19524117"/>
<evidence type="ECO:0000256" key="3">
    <source>
        <dbReference type="ARBA" id="ARBA00022692"/>
    </source>
</evidence>
<comment type="similarity">
    <text evidence="8 9">Belongs to the CemA family.</text>
</comment>
<name>A0A024B493_9VIRI</name>
<dbReference type="GO" id="GO:0015297">
    <property type="term" value="F:antiporter activity"/>
    <property type="evidence" value="ECO:0007669"/>
    <property type="project" value="UniProtKB-KW"/>
</dbReference>
<proteinExistence type="inferred from homology"/>
<keyword evidence="5 9" id="KW-1133">Transmembrane helix</keyword>
<dbReference type="RefSeq" id="YP_009033842.1">
    <property type="nucleotide sequence ID" value="NC_024169.1"/>
</dbReference>
<dbReference type="InterPro" id="IPR004282">
    <property type="entry name" value="CemA"/>
</dbReference>
<evidence type="ECO:0000256" key="6">
    <source>
        <dbReference type="ARBA" id="ARBA00023065"/>
    </source>
</evidence>
<evidence type="ECO:0000256" key="8">
    <source>
        <dbReference type="ARBA" id="ARBA00043980"/>
    </source>
</evidence>
<keyword evidence="4 9" id="KW-0375">Hydrogen ion transport</keyword>
<keyword evidence="10" id="KW-0934">Plastid</keyword>
<protein>
    <recommendedName>
        <fullName evidence="9">Potassium/proton antiporter CemA</fullName>
    </recommendedName>
    <alternativeName>
        <fullName evidence="9">Chloroplast envelope membrane protein A</fullName>
        <shortName evidence="9">CemA</shortName>
    </alternativeName>
</protein>
<evidence type="ECO:0000256" key="7">
    <source>
        <dbReference type="ARBA" id="ARBA00023136"/>
    </source>
</evidence>
<comment type="catalytic activity">
    <reaction evidence="9">
        <text>K(+)(in) + H(+)(out) = K(+)(out) + H(+)(in)</text>
        <dbReference type="Rhea" id="RHEA:29467"/>
        <dbReference type="ChEBI" id="CHEBI:15378"/>
        <dbReference type="ChEBI" id="CHEBI:29103"/>
    </reaction>
</comment>
<organism evidence="10">
    <name type="scientific">Mesotaenium endlicherianum</name>
    <dbReference type="NCBI Taxonomy" id="184485"/>
    <lineage>
        <taxon>Eukaryota</taxon>
        <taxon>Viridiplantae</taxon>
        <taxon>Streptophyta</taxon>
        <taxon>Zygnematophyceae</taxon>
        <taxon>Zygnematophycidae</taxon>
        <taxon>Zygnematales</taxon>
        <taxon>Mesotaeniaceae</taxon>
        <taxon>Mesotaenium</taxon>
    </lineage>
</organism>
<accession>A0A024B493</accession>
<keyword evidence="9" id="KW-1001">Plastid inner membrane</keyword>
<dbReference type="PANTHER" id="PTHR33650">
    <property type="entry name" value="CHLOROPLAST ENVELOPE MEMBRANE PROTEIN-RELATED"/>
    <property type="match status" value="1"/>
</dbReference>
<evidence type="ECO:0000256" key="4">
    <source>
        <dbReference type="ARBA" id="ARBA00022781"/>
    </source>
</evidence>
<keyword evidence="9" id="KW-0050">Antiport</keyword>
<dbReference type="GO" id="GO:0009706">
    <property type="term" value="C:chloroplast inner membrane"/>
    <property type="evidence" value="ECO:0007669"/>
    <property type="project" value="UniProtKB-SubCell"/>
</dbReference>
<gene>
    <name evidence="9 10" type="primary">cemA</name>
</gene>
<dbReference type="HAMAP" id="MF_01308">
    <property type="entry name" value="CemA_PxcA"/>
    <property type="match status" value="1"/>
</dbReference>
<dbReference type="GO" id="GO:0006813">
    <property type="term" value="P:potassium ion transport"/>
    <property type="evidence" value="ECO:0007669"/>
    <property type="project" value="UniProtKB-UniRule"/>
</dbReference>
<dbReference type="EMBL" id="KJ461682">
    <property type="protein sequence ID" value="AHZ11225.1"/>
    <property type="molecule type" value="Genomic_DNA"/>
</dbReference>
<evidence type="ECO:0000256" key="9">
    <source>
        <dbReference type="HAMAP-Rule" id="MF_01308"/>
    </source>
</evidence>
<keyword evidence="3 9" id="KW-0812">Transmembrane</keyword>
<keyword evidence="2 9" id="KW-0813">Transport</keyword>
<reference evidence="10" key="1">
    <citation type="journal article" date="2014" name="Genome Biol. Evol.">
        <title>Analyses of charophyte chloroplast genomes help characterize the ancestral chloroplast genome of land plants.</title>
        <authorList>
            <person name="Civan P."/>
            <person name="Foster P.G."/>
            <person name="Embley M.T."/>
            <person name="Seneca A."/>
            <person name="Cox C.J."/>
        </authorList>
    </citation>
    <scope>NUCLEOTIDE SEQUENCE</scope>
</reference>
<comment type="subcellular location">
    <subcellularLocation>
        <location evidence="1">Membrane</location>
        <topology evidence="1">Multi-pass membrane protein</topology>
    </subcellularLocation>
    <subcellularLocation>
        <location evidence="9">Plastid</location>
        <location evidence="9">Chloroplast inner membrane</location>
        <topology evidence="9">Multi-pass membrane protein</topology>
    </subcellularLocation>
</comment>
<comment type="function">
    <text evidence="9">Contributes to K(+)/H(+) antiport activity by supporting proton efflux to control proton extrusion and homeostasis in chloroplasts in a light-dependent manner to modulate photosynthesis. Prevents excessive induction of non-photochemical quenching (NPQ) under continuous-light conditions. Indirectly promotes efficient inorganic carbon uptake into chloroplasts.</text>
</comment>
<keyword evidence="9" id="KW-0630">Potassium</keyword>
<evidence type="ECO:0000313" key="10">
    <source>
        <dbReference type="EMBL" id="AHZ11225.1"/>
    </source>
</evidence>
<dbReference type="GO" id="GO:0015078">
    <property type="term" value="F:proton transmembrane transporter activity"/>
    <property type="evidence" value="ECO:0007669"/>
    <property type="project" value="UniProtKB-UniRule"/>
</dbReference>
<keyword evidence="10" id="KW-0150">Chloroplast</keyword>
<dbReference type="PANTHER" id="PTHR33650:SF2">
    <property type="entry name" value="CHLOROPLAST ENVELOPE MEMBRANE PROTEIN"/>
    <property type="match status" value="1"/>
</dbReference>
<keyword evidence="7 9" id="KW-0472">Membrane</keyword>
<evidence type="ECO:0000256" key="2">
    <source>
        <dbReference type="ARBA" id="ARBA00022448"/>
    </source>
</evidence>
<sequence length="433" mass="49990">MPDFGQWLYQWLTPISARALEKAYQTSKKAREIQKEYAHYPNLQAASKFSPEHAAIYIEATLSQHIWWITCYLVIVEMNRCLVPDSFLQHHNFSSSPEANQPNLAQPNFPPGQNDEMHRERKLLWIKTTLQDLKVSKSIGKSAYRLGLLGIPEVQKGFWPPQVEKKDTSSTAYEAIGLVPRSITRTFSRFQSEVTGQLPSLVRPEFRFAKYQALASLQYIACLVLLPWTAGWLWTQWVVQWGPLIWDTANHNFFLTLSQEIRALKQLEAQEALIWLDMLIGDDLNQNLTAEMHSRTMNFLTLYQKESMQNFAHLSTDLVYFGTIVTVLWVGQKRLAVLNSWAQELFYSLSDTMKAFWVLLLTDLCIGFHSPHGWEVLIGLVFDHFGLSHSPQVISCFVSTFPVILDTVCKYWIFRHLNRISPSIVVSYHAMNE</sequence>
<dbReference type="Pfam" id="PF03040">
    <property type="entry name" value="CemA"/>
    <property type="match status" value="1"/>
</dbReference>
<keyword evidence="6 9" id="KW-0406">Ion transport</keyword>
<geneLocation type="chloroplast" evidence="10"/>
<evidence type="ECO:0000256" key="1">
    <source>
        <dbReference type="ARBA" id="ARBA00004141"/>
    </source>
</evidence>
<evidence type="ECO:0000256" key="5">
    <source>
        <dbReference type="ARBA" id="ARBA00022989"/>
    </source>
</evidence>
<keyword evidence="9" id="KW-0633">Potassium transport</keyword>
<dbReference type="AlphaFoldDB" id="A0A024B493"/>